<sequence length="83" mass="8899">MLGQRLRVVVRDGRVLVGQLSCLDKQGNIILSHTVQVLAGCSAGAEQKLKRHPEERLIGLVLVPPQQRVSCEVEVGTSVGAVC</sequence>
<proteinExistence type="predicted"/>
<dbReference type="InterPro" id="IPR034110">
    <property type="entry name" value="LSMD1_Sm"/>
</dbReference>
<dbReference type="SUPFAM" id="SSF50182">
    <property type="entry name" value="Sm-like ribonucleoproteins"/>
    <property type="match status" value="1"/>
</dbReference>
<comment type="caution">
    <text evidence="2">The sequence shown here is derived from an EMBL/GenBank/DDBJ whole genome shotgun (WGS) entry which is preliminary data.</text>
</comment>
<dbReference type="CDD" id="cd06168">
    <property type="entry name" value="LSMD1"/>
    <property type="match status" value="1"/>
</dbReference>
<dbReference type="PANTHER" id="PTHR10701:SF5">
    <property type="entry name" value="N-ALPHA-ACETYLTRANSFERASE 38, NATC AUXILIARY SUBUNIT"/>
    <property type="match status" value="1"/>
</dbReference>
<gene>
    <name evidence="2" type="ORF">WJX81_005167</name>
</gene>
<dbReference type="PANTHER" id="PTHR10701">
    <property type="entry name" value="SMALL NUCLEAR RIBONUCLEOPROTEIN-ASSOCIATED PROTEIN B AND N"/>
    <property type="match status" value="1"/>
</dbReference>
<dbReference type="Pfam" id="PF01423">
    <property type="entry name" value="LSM"/>
    <property type="match status" value="1"/>
</dbReference>
<evidence type="ECO:0000259" key="1">
    <source>
        <dbReference type="Pfam" id="PF01423"/>
    </source>
</evidence>
<accession>A0AAW1SJ27</accession>
<reference evidence="2 3" key="1">
    <citation type="journal article" date="2024" name="Nat. Commun.">
        <title>Phylogenomics reveals the evolutionary origins of lichenization in chlorophyte algae.</title>
        <authorList>
            <person name="Puginier C."/>
            <person name="Libourel C."/>
            <person name="Otte J."/>
            <person name="Skaloud P."/>
            <person name="Haon M."/>
            <person name="Grisel S."/>
            <person name="Petersen M."/>
            <person name="Berrin J.G."/>
            <person name="Delaux P.M."/>
            <person name="Dal Grande F."/>
            <person name="Keller J."/>
        </authorList>
    </citation>
    <scope>NUCLEOTIDE SEQUENCE [LARGE SCALE GENOMIC DNA]</scope>
    <source>
        <strain evidence="2 3">SAG 245.80</strain>
    </source>
</reference>
<organism evidence="2 3">
    <name type="scientific">Elliptochloris bilobata</name>
    <dbReference type="NCBI Taxonomy" id="381761"/>
    <lineage>
        <taxon>Eukaryota</taxon>
        <taxon>Viridiplantae</taxon>
        <taxon>Chlorophyta</taxon>
        <taxon>core chlorophytes</taxon>
        <taxon>Trebouxiophyceae</taxon>
        <taxon>Trebouxiophyceae incertae sedis</taxon>
        <taxon>Elliptochloris clade</taxon>
        <taxon>Elliptochloris</taxon>
    </lineage>
</organism>
<dbReference type="InterPro" id="IPR001163">
    <property type="entry name" value="Sm_dom_euk/arc"/>
</dbReference>
<feature type="domain" description="Sm" evidence="1">
    <location>
        <begin position="2"/>
        <end position="56"/>
    </location>
</feature>
<protein>
    <recommendedName>
        <fullName evidence="1">Sm domain-containing protein</fullName>
    </recommendedName>
</protein>
<evidence type="ECO:0000313" key="3">
    <source>
        <dbReference type="Proteomes" id="UP001445335"/>
    </source>
</evidence>
<dbReference type="EMBL" id="JALJOU010000001">
    <property type="protein sequence ID" value="KAK9846489.1"/>
    <property type="molecule type" value="Genomic_DNA"/>
</dbReference>
<dbReference type="GO" id="GO:0031417">
    <property type="term" value="C:NatC complex"/>
    <property type="evidence" value="ECO:0007669"/>
    <property type="project" value="InterPro"/>
</dbReference>
<dbReference type="Gene3D" id="2.30.30.100">
    <property type="match status" value="1"/>
</dbReference>
<evidence type="ECO:0000313" key="2">
    <source>
        <dbReference type="EMBL" id="KAK9846489.1"/>
    </source>
</evidence>
<dbReference type="InterPro" id="IPR050914">
    <property type="entry name" value="snRNP_SmB/NAA38-like"/>
</dbReference>
<keyword evidence="3" id="KW-1185">Reference proteome</keyword>
<name>A0AAW1SJ27_9CHLO</name>
<dbReference type="AlphaFoldDB" id="A0AAW1SJ27"/>
<dbReference type="InterPro" id="IPR010920">
    <property type="entry name" value="LSM_dom_sf"/>
</dbReference>
<dbReference type="Proteomes" id="UP001445335">
    <property type="component" value="Unassembled WGS sequence"/>
</dbReference>